<accession>A0A6G7SJ21</accession>
<keyword evidence="2" id="KW-0575">Peroxidase</keyword>
<organism evidence="2">
    <name type="scientific">Festuca arundinacea</name>
    <name type="common">Tall fescue</name>
    <name type="synonym">Schedonorus arundinaceus</name>
    <dbReference type="NCBI Taxonomy" id="4606"/>
    <lineage>
        <taxon>Eukaryota</taxon>
        <taxon>Viridiplantae</taxon>
        <taxon>Streptophyta</taxon>
        <taxon>Embryophyta</taxon>
        <taxon>Tracheophyta</taxon>
        <taxon>Spermatophyta</taxon>
        <taxon>Magnoliopsida</taxon>
        <taxon>Liliopsida</taxon>
        <taxon>Poales</taxon>
        <taxon>Poaceae</taxon>
        <taxon>BOP clade</taxon>
        <taxon>Pooideae</taxon>
        <taxon>Poodae</taxon>
        <taxon>Poeae</taxon>
        <taxon>Poeae Chloroplast Group 2 (Poeae type)</taxon>
        <taxon>Loliodinae</taxon>
        <taxon>Loliinae</taxon>
        <taxon>Lolium</taxon>
    </lineage>
</organism>
<dbReference type="EMBL" id="MN259597">
    <property type="protein sequence ID" value="QIK01729.1"/>
    <property type="molecule type" value="mRNA"/>
</dbReference>
<evidence type="ECO:0000313" key="2">
    <source>
        <dbReference type="EMBL" id="QIK01729.1"/>
    </source>
</evidence>
<protein>
    <submittedName>
        <fullName evidence="2">Putative L-ascorbate peroxidase 2</fullName>
    </submittedName>
</protein>
<reference evidence="2" key="1">
    <citation type="submission" date="2019-07" db="EMBL/GenBank/DDBJ databases">
        <authorList>
            <person name="Ma X."/>
        </authorList>
    </citation>
    <scope>NUCLEOTIDE SEQUENCE</scope>
</reference>
<evidence type="ECO:0000256" key="1">
    <source>
        <dbReference type="SAM" id="MobiDB-lite"/>
    </source>
</evidence>
<keyword evidence="2" id="KW-0560">Oxidoreductase</keyword>
<sequence>MPTSGQNANQQQPSEYSPNLKSNNTGMDYFLRMTHKQVVPATMHHKRC</sequence>
<dbReference type="GO" id="GO:0004601">
    <property type="term" value="F:peroxidase activity"/>
    <property type="evidence" value="ECO:0007669"/>
    <property type="project" value="UniProtKB-KW"/>
</dbReference>
<name>A0A6G7SJ21_FESAR</name>
<proteinExistence type="evidence at transcript level"/>
<dbReference type="AlphaFoldDB" id="A0A6G7SJ21"/>
<feature type="region of interest" description="Disordered" evidence="1">
    <location>
        <begin position="1"/>
        <end position="25"/>
    </location>
</feature>